<organism evidence="1 2">
    <name type="scientific">Aldrovandia affinis</name>
    <dbReference type="NCBI Taxonomy" id="143900"/>
    <lineage>
        <taxon>Eukaryota</taxon>
        <taxon>Metazoa</taxon>
        <taxon>Chordata</taxon>
        <taxon>Craniata</taxon>
        <taxon>Vertebrata</taxon>
        <taxon>Euteleostomi</taxon>
        <taxon>Actinopterygii</taxon>
        <taxon>Neopterygii</taxon>
        <taxon>Teleostei</taxon>
        <taxon>Notacanthiformes</taxon>
        <taxon>Halosauridae</taxon>
        <taxon>Aldrovandia</taxon>
    </lineage>
</organism>
<dbReference type="EMBL" id="JAINUG010000103">
    <property type="protein sequence ID" value="KAJ8396828.1"/>
    <property type="molecule type" value="Genomic_DNA"/>
</dbReference>
<proteinExistence type="predicted"/>
<sequence>MALPSLAIHSCTCGCLVKHQLHFLSLRMLHIWDTKGFSLSHHLVVPSGQDKPPAGTVVGAVLPQLLSLASFSLPVTSLSVREEEGGADREQVYLKLAPMILCSCVLFLLSGVGQEKQAAPLGRTFFFGWRGCGCSGSSWSPSIAAGGTLLGAG</sequence>
<evidence type="ECO:0000313" key="2">
    <source>
        <dbReference type="Proteomes" id="UP001221898"/>
    </source>
</evidence>
<evidence type="ECO:0000313" key="1">
    <source>
        <dbReference type="EMBL" id="KAJ8396828.1"/>
    </source>
</evidence>
<gene>
    <name evidence="1" type="ORF">AAFF_G00014270</name>
</gene>
<reference evidence="1" key="1">
    <citation type="journal article" date="2023" name="Science">
        <title>Genome structures resolve the early diversification of teleost fishes.</title>
        <authorList>
            <person name="Parey E."/>
            <person name="Louis A."/>
            <person name="Montfort J."/>
            <person name="Bouchez O."/>
            <person name="Roques C."/>
            <person name="Iampietro C."/>
            <person name="Lluch J."/>
            <person name="Castinel A."/>
            <person name="Donnadieu C."/>
            <person name="Desvignes T."/>
            <person name="Floi Bucao C."/>
            <person name="Jouanno E."/>
            <person name="Wen M."/>
            <person name="Mejri S."/>
            <person name="Dirks R."/>
            <person name="Jansen H."/>
            <person name="Henkel C."/>
            <person name="Chen W.J."/>
            <person name="Zahm M."/>
            <person name="Cabau C."/>
            <person name="Klopp C."/>
            <person name="Thompson A.W."/>
            <person name="Robinson-Rechavi M."/>
            <person name="Braasch I."/>
            <person name="Lecointre G."/>
            <person name="Bobe J."/>
            <person name="Postlethwait J.H."/>
            <person name="Berthelot C."/>
            <person name="Roest Crollius H."/>
            <person name="Guiguen Y."/>
        </authorList>
    </citation>
    <scope>NUCLEOTIDE SEQUENCE</scope>
    <source>
        <strain evidence="1">NC1722</strain>
    </source>
</reference>
<name>A0AAD7S6Q6_9TELE</name>
<keyword evidence="2" id="KW-1185">Reference proteome</keyword>
<comment type="caution">
    <text evidence="1">The sequence shown here is derived from an EMBL/GenBank/DDBJ whole genome shotgun (WGS) entry which is preliminary data.</text>
</comment>
<dbReference type="AlphaFoldDB" id="A0AAD7S6Q6"/>
<dbReference type="Proteomes" id="UP001221898">
    <property type="component" value="Unassembled WGS sequence"/>
</dbReference>
<protein>
    <submittedName>
        <fullName evidence="1">Uncharacterized protein</fullName>
    </submittedName>
</protein>
<accession>A0AAD7S6Q6</accession>